<name>A0A6I8V8P8_DROPS</name>
<evidence type="ECO:0000256" key="6">
    <source>
        <dbReference type="ARBA" id="ARBA00023015"/>
    </source>
</evidence>
<evidence type="ECO:0000256" key="11">
    <source>
        <dbReference type="SAM" id="MobiDB-lite"/>
    </source>
</evidence>
<dbReference type="FunFam" id="3.30.160.60:FF:000112">
    <property type="entry name" value="Mds1 and evi1 complex locus protein"/>
    <property type="match status" value="1"/>
</dbReference>
<dbReference type="FunFam" id="3.30.160.60:FF:001912">
    <property type="entry name" value="Hamlet, isoform B"/>
    <property type="match status" value="1"/>
</dbReference>
<evidence type="ECO:0000256" key="8">
    <source>
        <dbReference type="ARBA" id="ARBA00023163"/>
    </source>
</evidence>
<evidence type="ECO:0000256" key="7">
    <source>
        <dbReference type="ARBA" id="ARBA00023125"/>
    </source>
</evidence>
<feature type="domain" description="C2H2-type" evidence="12">
    <location>
        <begin position="437"/>
        <end position="464"/>
    </location>
</feature>
<feature type="compositionally biased region" description="Basic and acidic residues" evidence="11">
    <location>
        <begin position="643"/>
        <end position="671"/>
    </location>
</feature>
<evidence type="ECO:0000256" key="4">
    <source>
        <dbReference type="ARBA" id="ARBA00022771"/>
    </source>
</evidence>
<feature type="domain" description="C2H2-type" evidence="12">
    <location>
        <begin position="982"/>
        <end position="1010"/>
    </location>
</feature>
<dbReference type="PROSITE" id="PS50157">
    <property type="entry name" value="ZINC_FINGER_C2H2_2"/>
    <property type="match status" value="8"/>
</dbReference>
<dbReference type="GO" id="GO:0006355">
    <property type="term" value="P:regulation of DNA-templated transcription"/>
    <property type="evidence" value="ECO:0007669"/>
    <property type="project" value="UniProtKB-ARBA"/>
</dbReference>
<dbReference type="Gene3D" id="3.30.160.60">
    <property type="entry name" value="Classic Zinc Finger"/>
    <property type="match status" value="7"/>
</dbReference>
<dbReference type="FunFam" id="3.30.160.60:FF:000126">
    <property type="entry name" value="Mds1 and evi1 complex locus protein"/>
    <property type="match status" value="1"/>
</dbReference>
<keyword evidence="2" id="KW-0479">Metal-binding</keyword>
<feature type="region of interest" description="Disordered" evidence="11">
    <location>
        <begin position="526"/>
        <end position="557"/>
    </location>
</feature>
<reference evidence="14" key="1">
    <citation type="submission" date="2025-08" db="UniProtKB">
        <authorList>
            <consortium name="RefSeq"/>
        </authorList>
    </citation>
    <scope>IDENTIFICATION</scope>
    <source>
        <strain evidence="14">MV-25-SWS-2005</strain>
        <tissue evidence="14">Whole body</tissue>
    </source>
</reference>
<evidence type="ECO:0000256" key="10">
    <source>
        <dbReference type="PROSITE-ProRule" id="PRU00042"/>
    </source>
</evidence>
<keyword evidence="4 10" id="KW-0863">Zinc-finger</keyword>
<dbReference type="InterPro" id="IPR050331">
    <property type="entry name" value="Zinc_finger"/>
</dbReference>
<feature type="domain" description="C2H2-type" evidence="12">
    <location>
        <begin position="408"/>
        <end position="436"/>
    </location>
</feature>
<feature type="region of interest" description="Disordered" evidence="11">
    <location>
        <begin position="1032"/>
        <end position="1057"/>
    </location>
</feature>
<dbReference type="FunFam" id="3.30.160.60:FF:000159">
    <property type="entry name" value="Mds1 and evi1 complex locus protein"/>
    <property type="match status" value="1"/>
</dbReference>
<gene>
    <name evidence="14" type="primary">ham</name>
</gene>
<evidence type="ECO:0000313" key="14">
    <source>
        <dbReference type="RefSeq" id="XP_015036079.2"/>
    </source>
</evidence>
<evidence type="ECO:0000256" key="2">
    <source>
        <dbReference type="ARBA" id="ARBA00022723"/>
    </source>
</evidence>
<feature type="compositionally biased region" description="Pro residues" evidence="11">
    <location>
        <begin position="816"/>
        <end position="828"/>
    </location>
</feature>
<feature type="region of interest" description="Disordered" evidence="11">
    <location>
        <begin position="38"/>
        <end position="130"/>
    </location>
</feature>
<keyword evidence="9" id="KW-0539">Nucleus</keyword>
<dbReference type="GO" id="GO:0005634">
    <property type="term" value="C:nucleus"/>
    <property type="evidence" value="ECO:0007669"/>
    <property type="project" value="UniProtKB-SubCell"/>
</dbReference>
<organism evidence="13 14">
    <name type="scientific">Drosophila pseudoobscura pseudoobscura</name>
    <name type="common">Fruit fly</name>
    <dbReference type="NCBI Taxonomy" id="46245"/>
    <lineage>
        <taxon>Eukaryota</taxon>
        <taxon>Metazoa</taxon>
        <taxon>Ecdysozoa</taxon>
        <taxon>Arthropoda</taxon>
        <taxon>Hexapoda</taxon>
        <taxon>Insecta</taxon>
        <taxon>Pterygota</taxon>
        <taxon>Neoptera</taxon>
        <taxon>Endopterygota</taxon>
        <taxon>Diptera</taxon>
        <taxon>Brachycera</taxon>
        <taxon>Muscomorpha</taxon>
        <taxon>Ephydroidea</taxon>
        <taxon>Drosophilidae</taxon>
        <taxon>Drosophila</taxon>
        <taxon>Sophophora</taxon>
    </lineage>
</organism>
<keyword evidence="7" id="KW-0238">DNA-binding</keyword>
<keyword evidence="8" id="KW-0804">Transcription</keyword>
<keyword evidence="6" id="KW-0805">Transcription regulation</keyword>
<evidence type="ECO:0000259" key="12">
    <source>
        <dbReference type="PROSITE" id="PS50157"/>
    </source>
</evidence>
<feature type="domain" description="C2H2-type" evidence="12">
    <location>
        <begin position="494"/>
        <end position="523"/>
    </location>
</feature>
<feature type="domain" description="C2H2-type" evidence="12">
    <location>
        <begin position="465"/>
        <end position="492"/>
    </location>
</feature>
<keyword evidence="3" id="KW-0677">Repeat</keyword>
<evidence type="ECO:0000313" key="13">
    <source>
        <dbReference type="Proteomes" id="UP000001819"/>
    </source>
</evidence>
<feature type="region of interest" description="Disordered" evidence="11">
    <location>
        <begin position="643"/>
        <end position="839"/>
    </location>
</feature>
<dbReference type="InterPro" id="IPR013087">
    <property type="entry name" value="Znf_C2H2_type"/>
</dbReference>
<feature type="compositionally biased region" description="Low complexity" evidence="11">
    <location>
        <begin position="106"/>
        <end position="115"/>
    </location>
</feature>
<dbReference type="Gene3D" id="2.170.270.10">
    <property type="entry name" value="SET domain"/>
    <property type="match status" value="1"/>
</dbReference>
<feature type="domain" description="C2H2-type" evidence="12">
    <location>
        <begin position="1011"/>
        <end position="1038"/>
    </location>
</feature>
<feature type="compositionally biased region" description="Low complexity" evidence="11">
    <location>
        <begin position="535"/>
        <end position="557"/>
    </location>
</feature>
<evidence type="ECO:0000256" key="1">
    <source>
        <dbReference type="ARBA" id="ARBA00004123"/>
    </source>
</evidence>
<dbReference type="InParanoid" id="A0A6I8V8P8"/>
<dbReference type="SMART" id="SM00355">
    <property type="entry name" value="ZnF_C2H2"/>
    <property type="match status" value="9"/>
</dbReference>
<dbReference type="RefSeq" id="XP_015036079.2">
    <property type="nucleotide sequence ID" value="XM_015180593.2"/>
</dbReference>
<dbReference type="InterPro" id="IPR036236">
    <property type="entry name" value="Znf_C2H2_sf"/>
</dbReference>
<keyword evidence="5" id="KW-0862">Zinc</keyword>
<feature type="compositionally biased region" description="Low complexity" evidence="11">
    <location>
        <begin position="1110"/>
        <end position="1128"/>
    </location>
</feature>
<dbReference type="Pfam" id="PF00096">
    <property type="entry name" value="zf-C2H2"/>
    <property type="match status" value="6"/>
</dbReference>
<dbReference type="AlphaFoldDB" id="A0A6I8V8P8"/>
<feature type="compositionally biased region" description="Polar residues" evidence="11">
    <location>
        <begin position="798"/>
        <end position="809"/>
    </location>
</feature>
<dbReference type="GO" id="GO:0003677">
    <property type="term" value="F:DNA binding"/>
    <property type="evidence" value="ECO:0007669"/>
    <property type="project" value="UniProtKB-KW"/>
</dbReference>
<feature type="domain" description="C2H2-type" evidence="12">
    <location>
        <begin position="379"/>
        <end position="407"/>
    </location>
</feature>
<feature type="compositionally biased region" description="Basic and acidic residues" evidence="11">
    <location>
        <begin position="687"/>
        <end position="716"/>
    </location>
</feature>
<dbReference type="GO" id="GO:0008270">
    <property type="term" value="F:zinc ion binding"/>
    <property type="evidence" value="ECO:0007669"/>
    <property type="project" value="UniProtKB-KW"/>
</dbReference>
<evidence type="ECO:0000256" key="9">
    <source>
        <dbReference type="ARBA" id="ARBA00023242"/>
    </source>
</evidence>
<feature type="region of interest" description="Disordered" evidence="11">
    <location>
        <begin position="296"/>
        <end position="329"/>
    </location>
</feature>
<protein>
    <submittedName>
        <fullName evidence="14">Transcription factor hamlet isoform X1</fullName>
    </submittedName>
</protein>
<feature type="region of interest" description="Disordered" evidence="11">
    <location>
        <begin position="1077"/>
        <end position="1137"/>
    </location>
</feature>
<dbReference type="InterPro" id="IPR046341">
    <property type="entry name" value="SET_dom_sf"/>
</dbReference>
<feature type="compositionally biased region" description="Low complexity" evidence="11">
    <location>
        <begin position="829"/>
        <end position="839"/>
    </location>
</feature>
<evidence type="ECO:0000256" key="5">
    <source>
        <dbReference type="ARBA" id="ARBA00022833"/>
    </source>
</evidence>
<dbReference type="FunFam" id="3.30.160.60:FF:000150">
    <property type="entry name" value="Mds1 and evi1 complex locus protein"/>
    <property type="match status" value="1"/>
</dbReference>
<comment type="subcellular location">
    <subcellularLocation>
        <location evidence="1">Nucleus</location>
    </subcellularLocation>
</comment>
<proteinExistence type="predicted"/>
<accession>A0A6I8V8P8</accession>
<dbReference type="PANTHER" id="PTHR16515:SF57">
    <property type="entry name" value="ZINC FINGER PROTEIN 154-LIKE"/>
    <property type="match status" value="1"/>
</dbReference>
<evidence type="ECO:0000256" key="3">
    <source>
        <dbReference type="ARBA" id="ARBA00022737"/>
    </source>
</evidence>
<dbReference type="FunCoup" id="A0A6I8V8P8">
    <property type="interactions" value="227"/>
</dbReference>
<dbReference type="PROSITE" id="PS00028">
    <property type="entry name" value="ZINC_FINGER_C2H2_1"/>
    <property type="match status" value="7"/>
</dbReference>
<sequence length="1137" mass="125132">MTSLLEIIMRSKAIARKYKQGSNGDDYDPSVVRHLHHHHHHHLDLSTRAPAFGPLPDHTQLPGEDSPSFATRHHLPPGSTSPPLESQPHLQHQPQDQQHLQHHQHQQQQQHQLQQQPPPPTLPLAGSSAASSMEHFFNDQAQAEQLLQEWARRREPVCDLDIRDSGVYAKTHLQRGTRYGPFPVKLCHQPNDPQLAWKAHAGPNFNGWLEPTSDVSTWLKKIRSVKDIECIEEANLHNYIMGGCLWYETNRYINAGSEMVVDGRPKTPYQINDNFMAGGGVLAAAAAAAAAAASGATSGGGSSLPSDDRSDRDNGSLYSGDEFSKDKKNSSLISQGDIDFTDDENGFDIRCEVCDKVYPDLERLDDHLVGAHHFKQDEFPCKLCAQRFSHRPLLIKHEAISHNNIRKYSCENCSKVFCDPSNLQRHIRAYHVGARCHPCPECGKTFGTSSGLKQHQHIHSSVKPFACEVCFKAYTQFSNLCRHKRMHATCRMQIKCTKCNQSFSTVTSLSKHKKFCDSTGSYRNQPLGRHQHPLSATSTSSQPQQGSDSQGESSSAAAAAAAAAAAMTTPPNPFLMFRPGPPFFPGFPPYGLPGIFPSSPLRAANFPLFFPKPPMDMGCGMPPMTSPNAAFRHHPFALDLERQQGGRSPHQEHHQAKAERGSTPDEKKLKSEPLLQVSEEDEDEEDLQSRDMKMEHEESKKDLKSEERKEPKRENSPDQQQAEDDRKSIDIISTPPPTDSTSEKPTSELPLDLSICRKRFPSYRSRTPSPTPSPLMFLPDEDVDAEPPMKQSRKSHSSGESSTSRQSYKGSSPTPSASPGPTPSPSPPTSAGGEMSSMSEGAVAAAQAAAAAAGAAEAATAAAMACPRPLHPLLLEEIYRSRALAGLSQRTFPFLCPTGGRPNIEAMLTAGAANGKGCSTPSTRPLPPVNFREALRYATASARSPSALKTKDRYTCKFCGKVFPRSANLTRHLRTHTGEQPYSCKYCDRAFSISSNLQRHVRNIHNKERPFRCELCDRCFGQQTNLDRHVKKHEADANGTGGGFGDFRDSPSSAEAERDEYFDEIRTFMNRVYTPNSLGGADGDTEEYAGSDDQLSVSTRQSVNLDKDTSNNNTSNSNNNNNNSNSTNGGKAITVST</sequence>
<feature type="domain" description="C2H2-type" evidence="12">
    <location>
        <begin position="954"/>
        <end position="981"/>
    </location>
</feature>
<dbReference type="SUPFAM" id="SSF57667">
    <property type="entry name" value="beta-beta-alpha zinc fingers"/>
    <property type="match status" value="5"/>
</dbReference>
<dbReference type="CDD" id="cd19201">
    <property type="entry name" value="PR-SET_ZFPM"/>
    <property type="match status" value="1"/>
</dbReference>
<dbReference type="Proteomes" id="UP000001819">
    <property type="component" value="Chromosome 4"/>
</dbReference>
<keyword evidence="13" id="KW-1185">Reference proteome</keyword>
<dbReference type="FunFam" id="3.30.160.60:FF:000929">
    <property type="entry name" value="Uncharacterized protein, isoform B"/>
    <property type="match status" value="1"/>
</dbReference>
<feature type="compositionally biased region" description="Low complexity" evidence="11">
    <location>
        <begin position="87"/>
        <end position="98"/>
    </location>
</feature>
<feature type="compositionally biased region" description="Polar residues" evidence="11">
    <location>
        <begin position="1093"/>
        <end position="1104"/>
    </location>
</feature>
<dbReference type="PANTHER" id="PTHR16515">
    <property type="entry name" value="PR DOMAIN ZINC FINGER PROTEIN"/>
    <property type="match status" value="1"/>
</dbReference>